<dbReference type="PANTHER" id="PTHR33824">
    <property type="entry name" value="POLYKETIDE CYCLASE/DEHYDRASE AND LIPID TRANSPORT SUPERFAMILY PROTEIN"/>
    <property type="match status" value="1"/>
</dbReference>
<feature type="domain" description="Coenzyme Q-binding protein COQ10 START" evidence="3">
    <location>
        <begin position="115"/>
        <end position="223"/>
    </location>
</feature>
<dbReference type="EMBL" id="CP036426">
    <property type="protein sequence ID" value="QDV36987.1"/>
    <property type="molecule type" value="Genomic_DNA"/>
</dbReference>
<dbReference type="Gene3D" id="3.30.530.20">
    <property type="match status" value="1"/>
</dbReference>
<feature type="domain" description="Inner membrane protein YgaP-like transmembrane" evidence="4">
    <location>
        <begin position="34"/>
        <end position="93"/>
    </location>
</feature>
<evidence type="ECO:0000259" key="3">
    <source>
        <dbReference type="Pfam" id="PF03364"/>
    </source>
</evidence>
<feature type="region of interest" description="Disordered" evidence="2">
    <location>
        <begin position="170"/>
        <end position="199"/>
    </location>
</feature>
<dbReference type="KEGG" id="tpla:ElP_49190"/>
<dbReference type="InterPro" id="IPR023393">
    <property type="entry name" value="START-like_dom_sf"/>
</dbReference>
<dbReference type="InterPro" id="IPR021309">
    <property type="entry name" value="YgaP-like_TM"/>
</dbReference>
<dbReference type="SUPFAM" id="SSF55961">
    <property type="entry name" value="Bet v1-like"/>
    <property type="match status" value="1"/>
</dbReference>
<dbReference type="Pfam" id="PF03364">
    <property type="entry name" value="Polyketide_cyc"/>
    <property type="match status" value="1"/>
</dbReference>
<dbReference type="Proteomes" id="UP000317835">
    <property type="component" value="Chromosome"/>
</dbReference>
<protein>
    <submittedName>
        <fullName evidence="5">Uncharacterized protein</fullName>
    </submittedName>
</protein>
<reference evidence="5 6" key="1">
    <citation type="submission" date="2019-02" db="EMBL/GenBank/DDBJ databases">
        <title>Deep-cultivation of Planctomycetes and their phenomic and genomic characterization uncovers novel biology.</title>
        <authorList>
            <person name="Wiegand S."/>
            <person name="Jogler M."/>
            <person name="Boedeker C."/>
            <person name="Pinto D."/>
            <person name="Vollmers J."/>
            <person name="Rivas-Marin E."/>
            <person name="Kohn T."/>
            <person name="Peeters S.H."/>
            <person name="Heuer A."/>
            <person name="Rast P."/>
            <person name="Oberbeckmann S."/>
            <person name="Bunk B."/>
            <person name="Jeske O."/>
            <person name="Meyerdierks A."/>
            <person name="Storesund J.E."/>
            <person name="Kallscheuer N."/>
            <person name="Luecker S."/>
            <person name="Lage O.M."/>
            <person name="Pohl T."/>
            <person name="Merkel B.J."/>
            <person name="Hornburger P."/>
            <person name="Mueller R.-W."/>
            <person name="Bruemmer F."/>
            <person name="Labrenz M."/>
            <person name="Spormann A.M."/>
            <person name="Op den Camp H."/>
            <person name="Overmann J."/>
            <person name="Amann R."/>
            <person name="Jetten M.S.M."/>
            <person name="Mascher T."/>
            <person name="Medema M.H."/>
            <person name="Devos D.P."/>
            <person name="Kaster A.-K."/>
            <person name="Ovreas L."/>
            <person name="Rohde M."/>
            <person name="Galperin M.Y."/>
            <person name="Jogler C."/>
        </authorList>
    </citation>
    <scope>NUCLEOTIDE SEQUENCE [LARGE SCALE GENOMIC DNA]</scope>
    <source>
        <strain evidence="5 6">ElP</strain>
    </source>
</reference>
<evidence type="ECO:0000256" key="1">
    <source>
        <dbReference type="ARBA" id="ARBA00008918"/>
    </source>
</evidence>
<proteinExistence type="inferred from homology"/>
<evidence type="ECO:0000256" key="2">
    <source>
        <dbReference type="SAM" id="MobiDB-lite"/>
    </source>
</evidence>
<dbReference type="InterPro" id="IPR005031">
    <property type="entry name" value="COQ10_START"/>
</dbReference>
<sequence>MATTNVLFRETPVTTGGTRHLSLREAGRRTSGANVGQAERVASAALGGTLLLLGLGRRSLGGAAVAALGGGLVYRAATGHCHLYEALGVDTAADRGAAAGASEDSPEAVVAITIGKPAEDLERLWRDPRTLTRITSGFAEVTPAGDGRMRWKVRGPLGRDFEWDTQVVEDRPGSGQRWQSVDGASLPSEGEIHFRPAPGDRGTEVTLRIRFNMPGGALGLAAAKLLGFVPKLFAERAIHYFRALAETGEIPTTERQPAARADTR</sequence>
<evidence type="ECO:0000259" key="4">
    <source>
        <dbReference type="Pfam" id="PF11127"/>
    </source>
</evidence>
<comment type="similarity">
    <text evidence="1">Belongs to the ribosome association toxin RatA family.</text>
</comment>
<dbReference type="AlphaFoldDB" id="A0A518H7Z8"/>
<dbReference type="RefSeq" id="WP_197446326.1">
    <property type="nucleotide sequence ID" value="NZ_CP036426.1"/>
</dbReference>
<accession>A0A518H7Z8</accession>
<evidence type="ECO:0000313" key="5">
    <source>
        <dbReference type="EMBL" id="QDV36987.1"/>
    </source>
</evidence>
<dbReference type="InterPro" id="IPR047137">
    <property type="entry name" value="ORF3"/>
</dbReference>
<evidence type="ECO:0000313" key="6">
    <source>
        <dbReference type="Proteomes" id="UP000317835"/>
    </source>
</evidence>
<name>A0A518H7Z8_9BACT</name>
<organism evidence="5 6">
    <name type="scientific">Tautonia plasticadhaerens</name>
    <dbReference type="NCBI Taxonomy" id="2527974"/>
    <lineage>
        <taxon>Bacteria</taxon>
        <taxon>Pseudomonadati</taxon>
        <taxon>Planctomycetota</taxon>
        <taxon>Planctomycetia</taxon>
        <taxon>Isosphaerales</taxon>
        <taxon>Isosphaeraceae</taxon>
        <taxon>Tautonia</taxon>
    </lineage>
</organism>
<keyword evidence="6" id="KW-1185">Reference proteome</keyword>
<gene>
    <name evidence="5" type="ORF">ElP_49190</name>
</gene>
<dbReference type="Pfam" id="PF11127">
    <property type="entry name" value="YgaP-like_TM"/>
    <property type="match status" value="1"/>
</dbReference>
<dbReference type="CDD" id="cd07817">
    <property type="entry name" value="SRPBCC_8"/>
    <property type="match status" value="1"/>
</dbReference>
<dbReference type="PANTHER" id="PTHR33824:SF7">
    <property type="entry name" value="POLYKETIDE CYCLASE_DEHYDRASE AND LIPID TRANSPORT SUPERFAMILY PROTEIN"/>
    <property type="match status" value="1"/>
</dbReference>